<dbReference type="PANTHER" id="PTHR45815:SF3">
    <property type="entry name" value="PROTEIN DISULFIDE-ISOMERASE A6"/>
    <property type="match status" value="1"/>
</dbReference>
<evidence type="ECO:0000256" key="8">
    <source>
        <dbReference type="SAM" id="SignalP"/>
    </source>
</evidence>
<comment type="subcellular location">
    <subcellularLocation>
        <location evidence="2">Endoplasmic reticulum lumen</location>
    </subcellularLocation>
</comment>
<dbReference type="Pfam" id="PF00085">
    <property type="entry name" value="Thioredoxin"/>
    <property type="match status" value="1"/>
</dbReference>
<keyword evidence="4" id="KW-1015">Disulfide bond</keyword>
<organism evidence="10">
    <name type="scientific">Pseudogymnoascus destructans</name>
    <dbReference type="NCBI Taxonomy" id="655981"/>
    <lineage>
        <taxon>Eukaryota</taxon>
        <taxon>Fungi</taxon>
        <taxon>Dikarya</taxon>
        <taxon>Ascomycota</taxon>
        <taxon>Pezizomycotina</taxon>
        <taxon>Leotiomycetes</taxon>
        <taxon>Thelebolales</taxon>
        <taxon>Thelebolaceae</taxon>
        <taxon>Pseudogymnoascus</taxon>
    </lineage>
</organism>
<feature type="compositionally biased region" description="Low complexity" evidence="7">
    <location>
        <begin position="288"/>
        <end position="304"/>
    </location>
</feature>
<feature type="compositionally biased region" description="Low complexity" evidence="7">
    <location>
        <begin position="312"/>
        <end position="325"/>
    </location>
</feature>
<evidence type="ECO:0000256" key="5">
    <source>
        <dbReference type="ARBA" id="ARBA00023235"/>
    </source>
</evidence>
<feature type="region of interest" description="Disordered" evidence="7">
    <location>
        <begin position="242"/>
        <end position="325"/>
    </location>
</feature>
<keyword evidence="5" id="KW-0413">Isomerase</keyword>
<dbReference type="PROSITE" id="PS51352">
    <property type="entry name" value="THIOREDOXIN_2"/>
    <property type="match status" value="1"/>
</dbReference>
<dbReference type="OrthoDB" id="10264505at2759"/>
<dbReference type="Gene3D" id="3.40.30.10">
    <property type="entry name" value="Glutaredoxin"/>
    <property type="match status" value="2"/>
</dbReference>
<dbReference type="InterPro" id="IPR013766">
    <property type="entry name" value="Thioredoxin_domain"/>
</dbReference>
<evidence type="ECO:0000256" key="2">
    <source>
        <dbReference type="ARBA" id="ARBA00004319"/>
    </source>
</evidence>
<comment type="catalytic activity">
    <reaction evidence="1">
        <text>Catalyzes the rearrangement of -S-S- bonds in proteins.</text>
        <dbReference type="EC" id="5.3.4.1"/>
    </reaction>
</comment>
<dbReference type="GO" id="GO:0005788">
    <property type="term" value="C:endoplasmic reticulum lumen"/>
    <property type="evidence" value="ECO:0007669"/>
    <property type="project" value="UniProtKB-SubCell"/>
</dbReference>
<feature type="signal peptide" evidence="8">
    <location>
        <begin position="1"/>
        <end position="22"/>
    </location>
</feature>
<evidence type="ECO:0000259" key="9">
    <source>
        <dbReference type="PROSITE" id="PS51352"/>
    </source>
</evidence>
<evidence type="ECO:0000256" key="3">
    <source>
        <dbReference type="ARBA" id="ARBA00012723"/>
    </source>
</evidence>
<sequence>MVYTGALAAAATVLLLASPATAAGLYPKSSMVLQVDAKNYDRLIAKSNYTSIVEFYAPWCGHCKNLQPAYENAAKKLAGLAKVAAVNCDEDINKQFCGSMGVQGFPTLKIVKPGKKFGKPIVEDYQGAREAKPIVEAVSAKIANHVSKVTDKELDAFMAENVDTHKAILFTEKGSTSSLLKAIAIDFLGGIKVSQIRSKEPRAVEMFGIEKFPTIVLLPAGNGASATTYDGELKKDDIVKFLSSVHPPNPDPAPAKGKASKEKKAEKKSEKKTDKKAAKKAEEEFEEASSSQMESEASASATAETSEEASEPTESPSPEAEKPVVLTPPIPVITSEAELADACLTPKSGTCVLAFTSAKGGDVSVQSIESLAEVAFKYQNSKHAIFPFYAVAEEVTGMPGLKTALGLTNDVDVVAINAKRGWMRKYSGDVYTHEAIEMWIDSIRMGEGDKQILPGILIGKTPEQVAQTKTIQVEATEPTETVSVKDEL</sequence>
<dbReference type="PROSITE" id="PS00194">
    <property type="entry name" value="THIOREDOXIN_1"/>
    <property type="match status" value="1"/>
</dbReference>
<evidence type="ECO:0000313" key="10">
    <source>
        <dbReference type="EMBL" id="OAF58339.1"/>
    </source>
</evidence>
<dbReference type="GO" id="GO:0034976">
    <property type="term" value="P:response to endoplasmic reticulum stress"/>
    <property type="evidence" value="ECO:0007669"/>
    <property type="project" value="TreeGrafter"/>
</dbReference>
<dbReference type="EMBL" id="KV441397">
    <property type="protein sequence ID" value="OAF58339.1"/>
    <property type="molecule type" value="Genomic_DNA"/>
</dbReference>
<dbReference type="InterPro" id="IPR057305">
    <property type="entry name" value="Thioredox_PDIA6_C"/>
</dbReference>
<dbReference type="EC" id="5.3.4.1" evidence="3"/>
<dbReference type="eggNOG" id="KOG0191">
    <property type="taxonomic scope" value="Eukaryota"/>
</dbReference>
<dbReference type="PANTHER" id="PTHR45815">
    <property type="entry name" value="PROTEIN DISULFIDE-ISOMERASE A6"/>
    <property type="match status" value="1"/>
</dbReference>
<gene>
    <name evidence="10" type="ORF">VC83_06578</name>
</gene>
<dbReference type="InterPro" id="IPR017937">
    <property type="entry name" value="Thioredoxin_CS"/>
</dbReference>
<keyword evidence="6" id="KW-0676">Redox-active center</keyword>
<feature type="chain" id="PRO_5008056392" description="protein disulfide-isomerase" evidence="8">
    <location>
        <begin position="23"/>
        <end position="488"/>
    </location>
</feature>
<dbReference type="SUPFAM" id="SSF52833">
    <property type="entry name" value="Thioredoxin-like"/>
    <property type="match status" value="2"/>
</dbReference>
<dbReference type="GeneID" id="36289637"/>
<proteinExistence type="predicted"/>
<dbReference type="CDD" id="cd03002">
    <property type="entry name" value="PDI_a_MPD1_like"/>
    <property type="match status" value="1"/>
</dbReference>
<evidence type="ECO:0000256" key="1">
    <source>
        <dbReference type="ARBA" id="ARBA00001182"/>
    </source>
</evidence>
<dbReference type="GO" id="GO:0015035">
    <property type="term" value="F:protein-disulfide reductase activity"/>
    <property type="evidence" value="ECO:0007669"/>
    <property type="project" value="TreeGrafter"/>
</dbReference>
<keyword evidence="8" id="KW-0732">Signal</keyword>
<dbReference type="Proteomes" id="UP000077154">
    <property type="component" value="Unassembled WGS sequence"/>
</dbReference>
<feature type="domain" description="Thioredoxin" evidence="9">
    <location>
        <begin position="14"/>
        <end position="143"/>
    </location>
</feature>
<evidence type="ECO:0000256" key="6">
    <source>
        <dbReference type="ARBA" id="ARBA00023284"/>
    </source>
</evidence>
<dbReference type="GO" id="GO:0003756">
    <property type="term" value="F:protein disulfide isomerase activity"/>
    <property type="evidence" value="ECO:0007669"/>
    <property type="project" value="UniProtKB-EC"/>
</dbReference>
<feature type="compositionally biased region" description="Basic and acidic residues" evidence="7">
    <location>
        <begin position="259"/>
        <end position="282"/>
    </location>
</feature>
<dbReference type="AlphaFoldDB" id="A0A177A867"/>
<dbReference type="PRINTS" id="PR00421">
    <property type="entry name" value="THIOREDOXIN"/>
</dbReference>
<dbReference type="RefSeq" id="XP_024323624.1">
    <property type="nucleotide sequence ID" value="XM_024470174.1"/>
</dbReference>
<protein>
    <recommendedName>
        <fullName evidence="3">protein disulfide-isomerase</fullName>
        <ecNumber evidence="3">5.3.4.1</ecNumber>
    </recommendedName>
</protein>
<reference evidence="10" key="1">
    <citation type="submission" date="2016-03" db="EMBL/GenBank/DDBJ databases">
        <title>Updated assembly of Pseudogymnoascus destructans, the fungus causing white-nose syndrome of bats.</title>
        <authorList>
            <person name="Palmer J.M."/>
            <person name="Drees K.P."/>
            <person name="Foster J.T."/>
            <person name="Lindner D.L."/>
        </authorList>
    </citation>
    <scope>NUCLEOTIDE SEQUENCE [LARGE SCALE GENOMIC DNA]</scope>
    <source>
        <strain evidence="10">20631-21</strain>
    </source>
</reference>
<name>A0A177A867_9PEZI</name>
<evidence type="ECO:0000256" key="7">
    <source>
        <dbReference type="SAM" id="MobiDB-lite"/>
    </source>
</evidence>
<accession>A0A177A867</accession>
<dbReference type="Pfam" id="PF24541">
    <property type="entry name" value="Thioredox_PDIA6_C"/>
    <property type="match status" value="1"/>
</dbReference>
<evidence type="ECO:0000256" key="4">
    <source>
        <dbReference type="ARBA" id="ARBA00023157"/>
    </source>
</evidence>
<dbReference type="InterPro" id="IPR036249">
    <property type="entry name" value="Thioredoxin-like_sf"/>
</dbReference>
<dbReference type="VEuPathDB" id="FungiDB:GMDG_06742"/>